<dbReference type="Pfam" id="PF00326">
    <property type="entry name" value="Peptidase_S9"/>
    <property type="match status" value="1"/>
</dbReference>
<gene>
    <name evidence="4" type="ORF">NM125_01300</name>
</gene>
<dbReference type="EMBL" id="JANDBC010000001">
    <property type="protein sequence ID" value="MCP9290211.1"/>
    <property type="molecule type" value="Genomic_DNA"/>
</dbReference>
<evidence type="ECO:0000256" key="1">
    <source>
        <dbReference type="SAM" id="SignalP"/>
    </source>
</evidence>
<dbReference type="Pfam" id="PF00930">
    <property type="entry name" value="DPPIV_N"/>
    <property type="match status" value="1"/>
</dbReference>
<dbReference type="SUPFAM" id="SSF82171">
    <property type="entry name" value="DPP6 N-terminal domain-like"/>
    <property type="match status" value="1"/>
</dbReference>
<evidence type="ECO:0000313" key="4">
    <source>
        <dbReference type="EMBL" id="MCP9290211.1"/>
    </source>
</evidence>
<evidence type="ECO:0000259" key="3">
    <source>
        <dbReference type="Pfam" id="PF00930"/>
    </source>
</evidence>
<dbReference type="SUPFAM" id="SSF53474">
    <property type="entry name" value="alpha/beta-Hydrolases"/>
    <property type="match status" value="1"/>
</dbReference>
<dbReference type="PANTHER" id="PTHR11731:SF118">
    <property type="entry name" value="BLR1971 PROTEIN"/>
    <property type="match status" value="1"/>
</dbReference>
<dbReference type="InterPro" id="IPR001375">
    <property type="entry name" value="Peptidase_S9_cat"/>
</dbReference>
<feature type="chain" id="PRO_5040781315" evidence="1">
    <location>
        <begin position="19"/>
        <end position="778"/>
    </location>
</feature>
<organism evidence="4 5">
    <name type="scientific">Gracilimonas sediminicola</name>
    <dbReference type="NCBI Taxonomy" id="2952158"/>
    <lineage>
        <taxon>Bacteria</taxon>
        <taxon>Pseudomonadati</taxon>
        <taxon>Balneolota</taxon>
        <taxon>Balneolia</taxon>
        <taxon>Balneolales</taxon>
        <taxon>Balneolaceae</taxon>
        <taxon>Gracilimonas</taxon>
    </lineage>
</organism>
<dbReference type="RefSeq" id="WP_255132082.1">
    <property type="nucleotide sequence ID" value="NZ_JANDBC010000001.1"/>
</dbReference>
<dbReference type="Gene3D" id="3.40.50.1820">
    <property type="entry name" value="alpha/beta hydrolase"/>
    <property type="match status" value="1"/>
</dbReference>
<comment type="caution">
    <text evidence="4">The sequence shown here is derived from an EMBL/GenBank/DDBJ whole genome shotgun (WGS) entry which is preliminary data.</text>
</comment>
<dbReference type="InterPro" id="IPR029058">
    <property type="entry name" value="AB_hydrolase_fold"/>
</dbReference>
<dbReference type="GO" id="GO:0006508">
    <property type="term" value="P:proteolysis"/>
    <property type="evidence" value="ECO:0007669"/>
    <property type="project" value="InterPro"/>
</dbReference>
<keyword evidence="5" id="KW-1185">Reference proteome</keyword>
<dbReference type="Gene3D" id="2.140.10.30">
    <property type="entry name" value="Dipeptidylpeptidase IV, N-terminal domain"/>
    <property type="match status" value="1"/>
</dbReference>
<dbReference type="InterPro" id="IPR050278">
    <property type="entry name" value="Serine_Prot_S9B/DPPIV"/>
</dbReference>
<dbReference type="InterPro" id="IPR002469">
    <property type="entry name" value="Peptidase_S9B_N"/>
</dbReference>
<dbReference type="PANTHER" id="PTHR11731">
    <property type="entry name" value="PROTEASE FAMILY S9B,C DIPEPTIDYL-PEPTIDASE IV-RELATED"/>
    <property type="match status" value="1"/>
</dbReference>
<dbReference type="GO" id="GO:0008236">
    <property type="term" value="F:serine-type peptidase activity"/>
    <property type="evidence" value="ECO:0007669"/>
    <property type="project" value="InterPro"/>
</dbReference>
<name>A0A9X2L0R2_9BACT</name>
<keyword evidence="1" id="KW-0732">Signal</keyword>
<protein>
    <submittedName>
        <fullName evidence="4">S9 family peptidase</fullName>
    </submittedName>
</protein>
<dbReference type="AlphaFoldDB" id="A0A9X2L0R2"/>
<evidence type="ECO:0000259" key="2">
    <source>
        <dbReference type="Pfam" id="PF00326"/>
    </source>
</evidence>
<evidence type="ECO:0000313" key="5">
    <source>
        <dbReference type="Proteomes" id="UP001139125"/>
    </source>
</evidence>
<accession>A0A9X2L0R2</accession>
<feature type="domain" description="Peptidase S9 prolyl oligopeptidase catalytic" evidence="2">
    <location>
        <begin position="549"/>
        <end position="762"/>
    </location>
</feature>
<reference evidence="4" key="1">
    <citation type="submission" date="2022-06" db="EMBL/GenBank/DDBJ databases">
        <title>Gracilimonas sp. CAU 1638 isolated from sea sediment.</title>
        <authorList>
            <person name="Kim W."/>
        </authorList>
    </citation>
    <scope>NUCLEOTIDE SEQUENCE</scope>
    <source>
        <strain evidence="4">CAU 1638</strain>
    </source>
</reference>
<proteinExistence type="predicted"/>
<feature type="signal peptide" evidence="1">
    <location>
        <begin position="1"/>
        <end position="18"/>
    </location>
</feature>
<feature type="domain" description="Dipeptidylpeptidase IV N-terminal" evidence="3">
    <location>
        <begin position="143"/>
        <end position="459"/>
    </location>
</feature>
<dbReference type="Proteomes" id="UP001139125">
    <property type="component" value="Unassembled WGS sequence"/>
</dbReference>
<sequence>MKRLFSLFILLIIGTSYAFGQANFEAAERFTGEKMEKLIGDTFVWPRWIEDTDTFWYPFENAEGTNWYFVDAARGSQRELFDRDELAAQLSETFNRPFNSKDLDLNDFDYDTDKERFTFHVDSINFTFNLNGDRLVKGDSLSEEKEEDWATYSPDSTWIAFAKNHDLYVMRADDEDSTEIQLTDDGELWFSYQADDSDTTSNERLRSRANWFEDSEKLWVKRQDKRKVDELWVINSLGKRPELETYKYPMPGEEDIYVDEIKVFDPAAETSVTLDTDKWEDQSLGGVYFNDGGIWETQKSDYLYILRRDRTWSKIDVLKANTTSGDVEVLWSEESKPYFNTRYAQLGIINEGEEFIWWSERTGWGQLYRYDSDGNLKNAVTSGYYTVGDIAKIDTSAKTIYFTAYGREDGQNPYFENLYSVRFDGSRLRHLTPEDANHNINASEEGNYFVDNYSRVDMPTKTVVRNGNGEAILELQQVDMTAAEDIGWSAPEEFTVKAADGATDLYGVIWKPFDFDPEKDYPIISYVYPGPQTEPFPTSFSVTGSTGRNQSLAQLGFVVVAFGQRGGSPIRSKYYHNFGYGDMRDYPLADNKYGIEQLASRHSFIDQDKVGIFGHSGGGFMSTAALLTYPDFYDVAVSSAGNHDNNIYNIWWSEVHNGVKEKRKTVKEMNEDSVEVEKEEITFDAPIESNAELAGNLKGHLLLVHGDMDNNVHPANTIRLADALIKAGKRFDMMILPGRRHGFGPYNPYFQRMMWHYFAEHLLGDYRPDVIDFNLPED</sequence>